<dbReference type="InterPro" id="IPR015943">
    <property type="entry name" value="WD40/YVTN_repeat-like_dom_sf"/>
</dbReference>
<reference evidence="3" key="1">
    <citation type="submission" date="2020-02" db="EMBL/GenBank/DDBJ databases">
        <authorList>
            <person name="Meier V. D."/>
        </authorList>
    </citation>
    <scope>NUCLEOTIDE SEQUENCE</scope>
    <source>
        <strain evidence="3">AVDCRST_MAG83</strain>
    </source>
</reference>
<feature type="signal peptide" evidence="2">
    <location>
        <begin position="1"/>
        <end position="24"/>
    </location>
</feature>
<feature type="region of interest" description="Disordered" evidence="1">
    <location>
        <begin position="428"/>
        <end position="452"/>
    </location>
</feature>
<dbReference type="InterPro" id="IPR011044">
    <property type="entry name" value="Quino_amine_DH_bsu"/>
</dbReference>
<feature type="region of interest" description="Disordered" evidence="1">
    <location>
        <begin position="25"/>
        <end position="54"/>
    </location>
</feature>
<dbReference type="SUPFAM" id="SSF50969">
    <property type="entry name" value="YVTN repeat-like/Quinoprotein amine dehydrogenase"/>
    <property type="match status" value="1"/>
</dbReference>
<feature type="compositionally biased region" description="Low complexity" evidence="1">
    <location>
        <begin position="25"/>
        <end position="45"/>
    </location>
</feature>
<dbReference type="PROSITE" id="PS51257">
    <property type="entry name" value="PROKAR_LIPOPROTEIN"/>
    <property type="match status" value="1"/>
</dbReference>
<dbReference type="AlphaFoldDB" id="A0A6J4I264"/>
<proteinExistence type="predicted"/>
<name>A0A6J4I264_9MICC</name>
<feature type="chain" id="PRO_5038624415" evidence="2">
    <location>
        <begin position="25"/>
        <end position="452"/>
    </location>
</feature>
<accession>A0A6J4I264</accession>
<evidence type="ECO:0000256" key="1">
    <source>
        <dbReference type="SAM" id="MobiDB-lite"/>
    </source>
</evidence>
<evidence type="ECO:0000256" key="2">
    <source>
        <dbReference type="SAM" id="SignalP"/>
    </source>
</evidence>
<organism evidence="3">
    <name type="scientific">uncultured Arthrobacter sp</name>
    <dbReference type="NCBI Taxonomy" id="114050"/>
    <lineage>
        <taxon>Bacteria</taxon>
        <taxon>Bacillati</taxon>
        <taxon>Actinomycetota</taxon>
        <taxon>Actinomycetes</taxon>
        <taxon>Micrococcales</taxon>
        <taxon>Micrococcaceae</taxon>
        <taxon>Arthrobacter</taxon>
        <taxon>environmental samples</taxon>
    </lineage>
</organism>
<feature type="compositionally biased region" description="Basic and acidic residues" evidence="1">
    <location>
        <begin position="435"/>
        <end position="452"/>
    </location>
</feature>
<dbReference type="RefSeq" id="WP_294567252.1">
    <property type="nucleotide sequence ID" value="NZ_CADCTE010000090.1"/>
</dbReference>
<evidence type="ECO:0000313" key="3">
    <source>
        <dbReference type="EMBL" id="CAA9239000.1"/>
    </source>
</evidence>
<dbReference type="EMBL" id="CADCTE010000090">
    <property type="protein sequence ID" value="CAA9239000.1"/>
    <property type="molecule type" value="Genomic_DNA"/>
</dbReference>
<sequence length="452" mass="47176">MPISPRIVFLSTAVAAALALSSCATPGSSAPDAGSPANPASSPAGEPGGNTDRQEVDALDPRAVLTFDGGLMTVDTETGEVVAQTESEGFLRLNNAGDGRHLLISDGDEFRIFDSGLIAEGHGDHDHYYKTAAAMTGASIEAPEAAHVVAHEGRTALFADGTGGITVMDSTAFSDGKVTPDESEEHSAGAAHHGVAVPLSSGDLLLTQGTAEASNTVQVVSPEGDVVAETTDCPGVHGEATAQPTDQGDVVTLGCENGPVIYRDGAFHKVPVEEQYQRSGNQFGNHGSPIVLADYKTDPEAEQERPTRIGLIDTRAASMTTVDLGSPYWFRSLARGADGEALVLTYDGELNVLDEETGAIIHQVKVTAPWEEPEEWQSAAPAVKVGTDGFAYVTEPATKKLHVIDVAAGTLVDSFDLPETPVELAVLTGEEEAPEHDHADGEGHERVEEQGK</sequence>
<protein>
    <submittedName>
        <fullName evidence="3">Putative secreted protein</fullName>
    </submittedName>
</protein>
<dbReference type="Gene3D" id="2.130.10.10">
    <property type="entry name" value="YVTN repeat-like/Quinoprotein amine dehydrogenase"/>
    <property type="match status" value="1"/>
</dbReference>
<gene>
    <name evidence="3" type="ORF">AVDCRST_MAG83-1570</name>
</gene>
<keyword evidence="2" id="KW-0732">Signal</keyword>